<dbReference type="EMBL" id="JAVXUP010002407">
    <property type="protein sequence ID" value="KAK3003508.1"/>
    <property type="molecule type" value="Genomic_DNA"/>
</dbReference>
<dbReference type="Proteomes" id="UP001188597">
    <property type="component" value="Unassembled WGS sequence"/>
</dbReference>
<dbReference type="InterPro" id="IPR050481">
    <property type="entry name" value="UDP-glycosyltransf_plant"/>
</dbReference>
<dbReference type="FunFam" id="3.40.50.2000:FF:000080">
    <property type="entry name" value="Glycosyltransferase"/>
    <property type="match status" value="1"/>
</dbReference>
<gene>
    <name evidence="5" type="ORF">RJ639_018487</name>
</gene>
<dbReference type="GO" id="GO:0035251">
    <property type="term" value="F:UDP-glucosyltransferase activity"/>
    <property type="evidence" value="ECO:0007669"/>
    <property type="project" value="InterPro"/>
</dbReference>
<comment type="caution">
    <text evidence="5">The sequence shown here is derived from an EMBL/GenBank/DDBJ whole genome shotgun (WGS) entry which is preliminary data.</text>
</comment>
<feature type="region of interest" description="Disordered" evidence="4">
    <location>
        <begin position="293"/>
        <end position="345"/>
    </location>
</feature>
<evidence type="ECO:0000256" key="2">
    <source>
        <dbReference type="ARBA" id="ARBA00022676"/>
    </source>
</evidence>
<reference evidence="5" key="1">
    <citation type="submission" date="2022-12" db="EMBL/GenBank/DDBJ databases">
        <title>Draft genome assemblies for two species of Escallonia (Escalloniales).</title>
        <authorList>
            <person name="Chanderbali A."/>
            <person name="Dervinis C."/>
            <person name="Anghel I."/>
            <person name="Soltis D."/>
            <person name="Soltis P."/>
            <person name="Zapata F."/>
        </authorList>
    </citation>
    <scope>NUCLEOTIDE SEQUENCE</scope>
    <source>
        <strain evidence="5">UCBG64.0493</strain>
        <tissue evidence="5">Leaf</tissue>
    </source>
</reference>
<dbReference type="AlphaFoldDB" id="A0AA89AIF7"/>
<accession>A0AA89AIF7</accession>
<evidence type="ECO:0000256" key="3">
    <source>
        <dbReference type="ARBA" id="ARBA00022679"/>
    </source>
</evidence>
<dbReference type="SUPFAM" id="SSF53756">
    <property type="entry name" value="UDP-Glycosyltransferase/glycogen phosphorylase"/>
    <property type="match status" value="1"/>
</dbReference>
<feature type="compositionally biased region" description="Basic and acidic residues" evidence="4">
    <location>
        <begin position="294"/>
        <end position="315"/>
    </location>
</feature>
<dbReference type="PANTHER" id="PTHR48048">
    <property type="entry name" value="GLYCOSYLTRANSFERASE"/>
    <property type="match status" value="1"/>
</dbReference>
<evidence type="ECO:0000313" key="6">
    <source>
        <dbReference type="Proteomes" id="UP001188597"/>
    </source>
</evidence>
<evidence type="ECO:0000313" key="5">
    <source>
        <dbReference type="EMBL" id="KAK3003508.1"/>
    </source>
</evidence>
<dbReference type="PANTHER" id="PTHR48048:SF45">
    <property type="entry name" value="GLYCOSYLTRANSFERASE"/>
    <property type="match status" value="1"/>
</dbReference>
<evidence type="ECO:0000256" key="4">
    <source>
        <dbReference type="SAM" id="MobiDB-lite"/>
    </source>
</evidence>
<name>A0AA89AIF7_9ASTE</name>
<keyword evidence="3" id="KW-0808">Transferase</keyword>
<proteinExistence type="inferred from homology"/>
<keyword evidence="2" id="KW-0328">Glycosyltransferase</keyword>
<protein>
    <submittedName>
        <fullName evidence="5">Uncharacterized protein</fullName>
    </submittedName>
</protein>
<comment type="similarity">
    <text evidence="1">Belongs to the UDP-glycosyltransferase family.</text>
</comment>
<feature type="compositionally biased region" description="Acidic residues" evidence="4">
    <location>
        <begin position="316"/>
        <end position="329"/>
    </location>
</feature>
<dbReference type="Gene3D" id="3.40.50.2000">
    <property type="entry name" value="Glycogen Phosphorylase B"/>
    <property type="match status" value="2"/>
</dbReference>
<evidence type="ECO:0000256" key="1">
    <source>
        <dbReference type="ARBA" id="ARBA00009995"/>
    </source>
</evidence>
<organism evidence="5 6">
    <name type="scientific">Escallonia herrerae</name>
    <dbReference type="NCBI Taxonomy" id="1293975"/>
    <lineage>
        <taxon>Eukaryota</taxon>
        <taxon>Viridiplantae</taxon>
        <taxon>Streptophyta</taxon>
        <taxon>Embryophyta</taxon>
        <taxon>Tracheophyta</taxon>
        <taxon>Spermatophyta</taxon>
        <taxon>Magnoliopsida</taxon>
        <taxon>eudicotyledons</taxon>
        <taxon>Gunneridae</taxon>
        <taxon>Pentapetalae</taxon>
        <taxon>asterids</taxon>
        <taxon>campanulids</taxon>
        <taxon>Escalloniales</taxon>
        <taxon>Escalloniaceae</taxon>
        <taxon>Escallonia</taxon>
    </lineage>
</organism>
<sequence length="345" mass="37289">MKKAQLVFIPAPGVGHLISTVEIAKLLISRDERLSVTVLIMKLPFDTAVLDAYTESLHATHRIRFIDLPQKVHVSFHNSSKSPMTFLSAFVDGHKTNVRDTVAGMVARSESGQLAGFVVDMFCASMIDVANEFGLPTYAFFTSNAAFLGLKLYLVSLSDNHNKDITEFKDSNTELSVPSFANPVPSSVLPSVAMDKEGGGSAMVTSLSRRLLETKGIMVNTFSELEPHAIKSLNDGRTPPLYPVGPIINLDHKPDDTIMSWLDDQPASSVVFLCFGSMGSFDEDQGRIQGVERLAGRDGGGDRGRDKAADGGWERGEEEGERDEGEGEGGGDGGWVVLRSAGAFY</sequence>
<keyword evidence="6" id="KW-1185">Reference proteome</keyword>